<evidence type="ECO:0000313" key="1">
    <source>
        <dbReference type="EMBL" id="KAI0086545.1"/>
    </source>
</evidence>
<protein>
    <submittedName>
        <fullName evidence="1">Uncharacterized protein</fullName>
    </submittedName>
</protein>
<gene>
    <name evidence="1" type="ORF">BDY19DRAFT_960482</name>
</gene>
<organism evidence="1 2">
    <name type="scientific">Irpex rosettiformis</name>
    <dbReference type="NCBI Taxonomy" id="378272"/>
    <lineage>
        <taxon>Eukaryota</taxon>
        <taxon>Fungi</taxon>
        <taxon>Dikarya</taxon>
        <taxon>Basidiomycota</taxon>
        <taxon>Agaricomycotina</taxon>
        <taxon>Agaricomycetes</taxon>
        <taxon>Polyporales</taxon>
        <taxon>Irpicaceae</taxon>
        <taxon>Irpex</taxon>
    </lineage>
</organism>
<evidence type="ECO:0000313" key="2">
    <source>
        <dbReference type="Proteomes" id="UP001055072"/>
    </source>
</evidence>
<reference evidence="1" key="1">
    <citation type="journal article" date="2021" name="Environ. Microbiol.">
        <title>Gene family expansions and transcriptome signatures uncover fungal adaptations to wood decay.</title>
        <authorList>
            <person name="Hage H."/>
            <person name="Miyauchi S."/>
            <person name="Viragh M."/>
            <person name="Drula E."/>
            <person name="Min B."/>
            <person name="Chaduli D."/>
            <person name="Navarro D."/>
            <person name="Favel A."/>
            <person name="Norest M."/>
            <person name="Lesage-Meessen L."/>
            <person name="Balint B."/>
            <person name="Merenyi Z."/>
            <person name="de Eugenio L."/>
            <person name="Morin E."/>
            <person name="Martinez A.T."/>
            <person name="Baldrian P."/>
            <person name="Stursova M."/>
            <person name="Martinez M.J."/>
            <person name="Novotny C."/>
            <person name="Magnuson J.K."/>
            <person name="Spatafora J.W."/>
            <person name="Maurice S."/>
            <person name="Pangilinan J."/>
            <person name="Andreopoulos W."/>
            <person name="LaButti K."/>
            <person name="Hundley H."/>
            <person name="Na H."/>
            <person name="Kuo A."/>
            <person name="Barry K."/>
            <person name="Lipzen A."/>
            <person name="Henrissat B."/>
            <person name="Riley R."/>
            <person name="Ahrendt S."/>
            <person name="Nagy L.G."/>
            <person name="Grigoriev I.V."/>
            <person name="Martin F."/>
            <person name="Rosso M.N."/>
        </authorList>
    </citation>
    <scope>NUCLEOTIDE SEQUENCE</scope>
    <source>
        <strain evidence="1">CBS 384.51</strain>
    </source>
</reference>
<keyword evidence="2" id="KW-1185">Reference proteome</keyword>
<accession>A0ACB8TWZ6</accession>
<proteinExistence type="predicted"/>
<sequence>MVYIAGLNIHDILARSPLSHQTGVEGIVWWTTVAGVVRTVRRHANGQFHHPHTRRALPTEAGKTGIPEPPNAEKNIGHKPPVPLLVKILSPVAHGFIILAPLAYIIGTGIDRLNQPEWFSNWALPDGEDYFGFGGFAAVRTISSVVNLAVYSLWKRAANEARRVALNPDPTFPQEGPYSIIRHPVSAATLLSQVTYALMWWNTIPLMGLGVTAAYLAASLPYEEKLKEADILTGAEYARYKQRVPYKVIPYVW</sequence>
<dbReference type="Proteomes" id="UP001055072">
    <property type="component" value="Unassembled WGS sequence"/>
</dbReference>
<dbReference type="EMBL" id="MU274923">
    <property type="protein sequence ID" value="KAI0086545.1"/>
    <property type="molecule type" value="Genomic_DNA"/>
</dbReference>
<comment type="caution">
    <text evidence="1">The sequence shown here is derived from an EMBL/GenBank/DDBJ whole genome shotgun (WGS) entry which is preliminary data.</text>
</comment>
<name>A0ACB8TWZ6_9APHY</name>